<name>A0A2K1L476_PHYPA</name>
<reference evidence="1 3" key="1">
    <citation type="journal article" date="2008" name="Science">
        <title>The Physcomitrella genome reveals evolutionary insights into the conquest of land by plants.</title>
        <authorList>
            <person name="Rensing S."/>
            <person name="Lang D."/>
            <person name="Zimmer A."/>
            <person name="Terry A."/>
            <person name="Salamov A."/>
            <person name="Shapiro H."/>
            <person name="Nishiyama T."/>
            <person name="Perroud P.-F."/>
            <person name="Lindquist E."/>
            <person name="Kamisugi Y."/>
            <person name="Tanahashi T."/>
            <person name="Sakakibara K."/>
            <person name="Fujita T."/>
            <person name="Oishi K."/>
            <person name="Shin-I T."/>
            <person name="Kuroki Y."/>
            <person name="Toyoda A."/>
            <person name="Suzuki Y."/>
            <person name="Hashimoto A."/>
            <person name="Yamaguchi K."/>
            <person name="Sugano A."/>
            <person name="Kohara Y."/>
            <person name="Fujiyama A."/>
            <person name="Anterola A."/>
            <person name="Aoki S."/>
            <person name="Ashton N."/>
            <person name="Barbazuk W.B."/>
            <person name="Barker E."/>
            <person name="Bennetzen J."/>
            <person name="Bezanilla M."/>
            <person name="Blankenship R."/>
            <person name="Cho S.H."/>
            <person name="Dutcher S."/>
            <person name="Estelle M."/>
            <person name="Fawcett J.A."/>
            <person name="Gundlach H."/>
            <person name="Hanada K."/>
            <person name="Heyl A."/>
            <person name="Hicks K.A."/>
            <person name="Hugh J."/>
            <person name="Lohr M."/>
            <person name="Mayer K."/>
            <person name="Melkozernov A."/>
            <person name="Murata T."/>
            <person name="Nelson D."/>
            <person name="Pils B."/>
            <person name="Prigge M."/>
            <person name="Reiss B."/>
            <person name="Renner T."/>
            <person name="Rombauts S."/>
            <person name="Rushton P."/>
            <person name="Sanderfoot A."/>
            <person name="Schween G."/>
            <person name="Shiu S.-H."/>
            <person name="Stueber K."/>
            <person name="Theodoulou F.L."/>
            <person name="Tu H."/>
            <person name="Van de Peer Y."/>
            <person name="Verrier P.J."/>
            <person name="Waters E."/>
            <person name="Wood A."/>
            <person name="Yang L."/>
            <person name="Cove D."/>
            <person name="Cuming A."/>
            <person name="Hasebe M."/>
            <person name="Lucas S."/>
            <person name="Mishler D.B."/>
            <person name="Reski R."/>
            <person name="Grigoriev I."/>
            <person name="Quatrano R.S."/>
            <person name="Boore J.L."/>
        </authorList>
    </citation>
    <scope>NUCLEOTIDE SEQUENCE [LARGE SCALE GENOMIC DNA]</scope>
    <source>
        <strain evidence="2 3">cv. Gransden 2004</strain>
    </source>
</reference>
<dbReference type="Proteomes" id="UP000006727">
    <property type="component" value="Chromosome 2"/>
</dbReference>
<accession>A0A2K1L476</accession>
<sequence>MDIDEAKVRDPYCDCTALCQPFVALLRITNIISAVPFRFDFLARDHGIIQPACTEDLSLVLSKQQTNKQINKMGLFWVM</sequence>
<dbReference type="EMBL" id="ABEU02000002">
    <property type="protein sequence ID" value="PNR60827.1"/>
    <property type="molecule type" value="Genomic_DNA"/>
</dbReference>
<organism evidence="1">
    <name type="scientific">Physcomitrium patens</name>
    <name type="common">Spreading-leaved earth moss</name>
    <name type="synonym">Physcomitrella patens</name>
    <dbReference type="NCBI Taxonomy" id="3218"/>
    <lineage>
        <taxon>Eukaryota</taxon>
        <taxon>Viridiplantae</taxon>
        <taxon>Streptophyta</taxon>
        <taxon>Embryophyta</taxon>
        <taxon>Bryophyta</taxon>
        <taxon>Bryophytina</taxon>
        <taxon>Bryopsida</taxon>
        <taxon>Funariidae</taxon>
        <taxon>Funariales</taxon>
        <taxon>Funariaceae</taxon>
        <taxon>Physcomitrium</taxon>
    </lineage>
</organism>
<dbReference type="Gramene" id="Pp3c2_34291V3.1">
    <property type="protein sequence ID" value="PAC:32936524.CDS.1"/>
    <property type="gene ID" value="Pp3c2_34291"/>
</dbReference>
<proteinExistence type="predicted"/>
<evidence type="ECO:0000313" key="1">
    <source>
        <dbReference type="EMBL" id="PNR60827.1"/>
    </source>
</evidence>
<reference evidence="2" key="3">
    <citation type="submission" date="2020-12" db="UniProtKB">
        <authorList>
            <consortium name="EnsemblPlants"/>
        </authorList>
    </citation>
    <scope>IDENTIFICATION</scope>
</reference>
<gene>
    <name evidence="1" type="ORF">PHYPA_003620</name>
</gene>
<evidence type="ECO:0000313" key="2">
    <source>
        <dbReference type="EnsemblPlants" id="PAC:32936524.CDS.1"/>
    </source>
</evidence>
<protein>
    <submittedName>
        <fullName evidence="1 2">Uncharacterized protein</fullName>
    </submittedName>
</protein>
<evidence type="ECO:0000313" key="3">
    <source>
        <dbReference type="Proteomes" id="UP000006727"/>
    </source>
</evidence>
<reference evidence="1 3" key="2">
    <citation type="journal article" date="2018" name="Plant J.">
        <title>The Physcomitrella patens chromosome-scale assembly reveals moss genome structure and evolution.</title>
        <authorList>
            <person name="Lang D."/>
            <person name="Ullrich K.K."/>
            <person name="Murat F."/>
            <person name="Fuchs J."/>
            <person name="Jenkins J."/>
            <person name="Haas F.B."/>
            <person name="Piednoel M."/>
            <person name="Gundlach H."/>
            <person name="Van Bel M."/>
            <person name="Meyberg R."/>
            <person name="Vives C."/>
            <person name="Morata J."/>
            <person name="Symeonidi A."/>
            <person name="Hiss M."/>
            <person name="Muchero W."/>
            <person name="Kamisugi Y."/>
            <person name="Saleh O."/>
            <person name="Blanc G."/>
            <person name="Decker E.L."/>
            <person name="van Gessel N."/>
            <person name="Grimwood J."/>
            <person name="Hayes R.D."/>
            <person name="Graham S.W."/>
            <person name="Gunter L.E."/>
            <person name="McDaniel S.F."/>
            <person name="Hoernstein S.N.W."/>
            <person name="Larsson A."/>
            <person name="Li F.W."/>
            <person name="Perroud P.F."/>
            <person name="Phillips J."/>
            <person name="Ranjan P."/>
            <person name="Rokshar D.S."/>
            <person name="Rothfels C.J."/>
            <person name="Schneider L."/>
            <person name="Shu S."/>
            <person name="Stevenson D.W."/>
            <person name="Thummler F."/>
            <person name="Tillich M."/>
            <person name="Villarreal Aguilar J.C."/>
            <person name="Widiez T."/>
            <person name="Wong G.K."/>
            <person name="Wymore A."/>
            <person name="Zhang Y."/>
            <person name="Zimmer A.D."/>
            <person name="Quatrano R.S."/>
            <person name="Mayer K.F.X."/>
            <person name="Goodstein D."/>
            <person name="Casacuberta J.M."/>
            <person name="Vandepoele K."/>
            <person name="Reski R."/>
            <person name="Cuming A.C."/>
            <person name="Tuskan G.A."/>
            <person name="Maumus F."/>
            <person name="Salse J."/>
            <person name="Schmutz J."/>
            <person name="Rensing S.A."/>
        </authorList>
    </citation>
    <scope>NUCLEOTIDE SEQUENCE [LARGE SCALE GENOMIC DNA]</scope>
    <source>
        <strain evidence="2 3">cv. Gransden 2004</strain>
    </source>
</reference>
<dbReference type="AlphaFoldDB" id="A0A2K1L476"/>
<dbReference type="InParanoid" id="A0A2K1L476"/>
<dbReference type="EnsemblPlants" id="Pp3c2_34291V3.1">
    <property type="protein sequence ID" value="PAC:32936524.CDS.1"/>
    <property type="gene ID" value="Pp3c2_34291"/>
</dbReference>
<keyword evidence="3" id="KW-1185">Reference proteome</keyword>